<dbReference type="HAMAP" id="MF_01369_A">
    <property type="entry name" value="Ribosomal_uL23_A"/>
    <property type="match status" value="1"/>
</dbReference>
<comment type="similarity">
    <text evidence="3">Belongs to the universal ribosomal protein uL23 family.</text>
</comment>
<keyword evidence="4" id="KW-0488">Methylation</keyword>
<evidence type="ECO:0000256" key="18">
    <source>
        <dbReference type="ARBA" id="ARBA00045456"/>
    </source>
</evidence>
<evidence type="ECO:0000256" key="12">
    <source>
        <dbReference type="ARBA" id="ARBA00022980"/>
    </source>
</evidence>
<dbReference type="Pfam" id="PF03939">
    <property type="entry name" value="Ribosomal_L23eN"/>
    <property type="match status" value="1"/>
</dbReference>
<feature type="region of interest" description="Disordered" evidence="21">
    <location>
        <begin position="1"/>
        <end position="67"/>
    </location>
</feature>
<dbReference type="VEuPathDB" id="HostDB:ENSMMUG00000056821"/>
<dbReference type="GO" id="GO:0019843">
    <property type="term" value="F:rRNA binding"/>
    <property type="evidence" value="ECO:0007669"/>
    <property type="project" value="UniProtKB-KW"/>
</dbReference>
<evidence type="ECO:0000256" key="19">
    <source>
        <dbReference type="ARBA" id="ARBA00047152"/>
    </source>
</evidence>
<dbReference type="GO" id="GO:0003735">
    <property type="term" value="F:structural constituent of ribosome"/>
    <property type="evidence" value="ECO:0000318"/>
    <property type="project" value="GO_Central"/>
</dbReference>
<evidence type="ECO:0000256" key="13">
    <source>
        <dbReference type="ARBA" id="ARBA00022990"/>
    </source>
</evidence>
<keyword evidence="5" id="KW-0963">Cytoplasm</keyword>
<evidence type="ECO:0000256" key="10">
    <source>
        <dbReference type="ARBA" id="ARBA00022884"/>
    </source>
</evidence>
<feature type="compositionally biased region" description="Polar residues" evidence="21">
    <location>
        <begin position="192"/>
        <end position="207"/>
    </location>
</feature>
<dbReference type="InterPro" id="IPR012678">
    <property type="entry name" value="Ribosomal_uL23/eL15/eS24_sf"/>
</dbReference>
<evidence type="ECO:0000256" key="8">
    <source>
        <dbReference type="ARBA" id="ARBA00022730"/>
    </source>
</evidence>
<dbReference type="Proteomes" id="UP000006718">
    <property type="component" value="Chromosome 2"/>
</dbReference>
<sequence>MAPKAKKEAPAPPKAEAKAKALKAKKAVLKGVHSHKKKKIRTSPTFRRPKTLRLRRQPKYPRKSAPRRNKLDHYAIIKFPLTTESAMKKIEDNNTLVFIVDVKANKHQIKQAVKKLYDIDVAKVNTLIRPDGEKKAYVRLAPDYDALDAVSECSVASTLAVEVSTACWRRRSPGEASTWCLKASQPHPKLSQHPQHSGSDKTQQQGRSPVCPVGPGKRSSPVISTPRTPFQAVGPLLVRRVRMATGNCRFSEHSNRGLCSAHPCGTLLIAAAQ</sequence>
<dbReference type="Gene3D" id="3.30.70.330">
    <property type="match status" value="1"/>
</dbReference>
<dbReference type="InterPro" id="IPR005633">
    <property type="entry name" value="Ribosomal_uL23_N"/>
</dbReference>
<evidence type="ECO:0000256" key="6">
    <source>
        <dbReference type="ARBA" id="ARBA00022499"/>
    </source>
</evidence>
<accession>A0A5F8ABB8</accession>
<keyword evidence="15" id="KW-0687">Ribonucleoprotein</keyword>
<dbReference type="AlphaFoldDB" id="A0A5F8ABB8"/>
<dbReference type="InterPro" id="IPR013025">
    <property type="entry name" value="Ribosomal_uL23-like"/>
</dbReference>
<evidence type="ECO:0000256" key="5">
    <source>
        <dbReference type="ARBA" id="ARBA00022490"/>
    </source>
</evidence>
<dbReference type="InParanoid" id="A0A5F8ABB8"/>
<keyword evidence="11" id="KW-0164">Citrullination</keyword>
<keyword evidence="8" id="KW-0699">rRNA-binding</keyword>
<evidence type="ECO:0000313" key="24">
    <source>
        <dbReference type="Proteomes" id="UP000006718"/>
    </source>
</evidence>
<keyword evidence="13" id="KW-0007">Acetylation</keyword>
<keyword evidence="6" id="KW-1017">Isopeptide bond</keyword>
<dbReference type="Pfam" id="PF00276">
    <property type="entry name" value="Ribosomal_L23"/>
    <property type="match status" value="1"/>
</dbReference>
<name>A0A5F8ABB8_MACMU</name>
<evidence type="ECO:0000313" key="23">
    <source>
        <dbReference type="Ensembl" id="ENSMMUP00000074260.1"/>
    </source>
</evidence>
<dbReference type="PANTHER" id="PTHR11620">
    <property type="entry name" value="60S RIBOSOMAL PROTEIN L23A"/>
    <property type="match status" value="1"/>
</dbReference>
<dbReference type="GO" id="GO:0006412">
    <property type="term" value="P:translation"/>
    <property type="evidence" value="ECO:0007669"/>
    <property type="project" value="InterPro"/>
</dbReference>
<feature type="region of interest" description="Disordered" evidence="21">
    <location>
        <begin position="184"/>
        <end position="226"/>
    </location>
</feature>
<reference evidence="23" key="3">
    <citation type="submission" date="2025-08" db="UniProtKB">
        <authorList>
            <consortium name="Ensembl"/>
        </authorList>
    </citation>
    <scope>IDENTIFICATION</scope>
    <source>
        <strain evidence="23">17573</strain>
    </source>
</reference>
<keyword evidence="14" id="KW-0539">Nucleus</keyword>
<evidence type="ECO:0000259" key="22">
    <source>
        <dbReference type="Pfam" id="PF03939"/>
    </source>
</evidence>
<dbReference type="InterPro" id="IPR012677">
    <property type="entry name" value="Nucleotide-bd_a/b_plait_sf"/>
</dbReference>
<evidence type="ECO:0000256" key="14">
    <source>
        <dbReference type="ARBA" id="ARBA00023242"/>
    </source>
</evidence>
<feature type="compositionally biased region" description="Basic and acidic residues" evidence="21">
    <location>
        <begin position="1"/>
        <end position="19"/>
    </location>
</feature>
<keyword evidence="12" id="KW-0689">Ribosomal protein</keyword>
<comment type="subcellular location">
    <subcellularLocation>
        <location evidence="2">Cytoplasm</location>
    </subcellularLocation>
    <subcellularLocation>
        <location evidence="1">Nucleus</location>
    </subcellularLocation>
</comment>
<dbReference type="GO" id="GO:0005634">
    <property type="term" value="C:nucleus"/>
    <property type="evidence" value="ECO:0007669"/>
    <property type="project" value="UniProtKB-SubCell"/>
</dbReference>
<evidence type="ECO:0000256" key="17">
    <source>
        <dbReference type="ARBA" id="ARBA00044564"/>
    </source>
</evidence>
<evidence type="ECO:0000256" key="15">
    <source>
        <dbReference type="ARBA" id="ARBA00023274"/>
    </source>
</evidence>
<dbReference type="NCBIfam" id="NF011118">
    <property type="entry name" value="PRK14548.1"/>
    <property type="match status" value="1"/>
</dbReference>
<keyword evidence="7" id="KW-0597">Phosphoprotein</keyword>
<evidence type="ECO:0000256" key="20">
    <source>
        <dbReference type="ARBA" id="ARBA00079056"/>
    </source>
</evidence>
<dbReference type="Ensembl" id="ENSMMUT00000081813.1">
    <property type="protein sequence ID" value="ENSMMUP00000074260.1"/>
    <property type="gene ID" value="ENSMMUG00000056821.1"/>
</dbReference>
<comment type="subunit">
    <text evidence="19">Component of the large ribosomal subunit. Interacts with LYAR and GNL2. Interacts with MDM2; this interaction may promote MDM2-mediated p53/TP53 polyubiquitination. Directly interacts (via BIB domain) with IPO5, IPO7, KPNB1 and TNPO1; these interactions are involved in RPL23A nuclear import for the assembly of ribosomal subunits. Interacts with IPO8.</text>
</comment>
<evidence type="ECO:0000256" key="3">
    <source>
        <dbReference type="ARBA" id="ARBA00006700"/>
    </source>
</evidence>
<proteinExistence type="inferred from homology"/>
<dbReference type="GO" id="GO:0022625">
    <property type="term" value="C:cytosolic large ribosomal subunit"/>
    <property type="evidence" value="ECO:0000318"/>
    <property type="project" value="GO_Central"/>
</dbReference>
<feature type="domain" description="Large ribosomal subunit protein uL23 N-terminal" evidence="22">
    <location>
        <begin position="17"/>
        <end position="67"/>
    </location>
</feature>
<dbReference type="STRING" id="9544.ENSMMUP00000074260"/>
<feature type="compositionally biased region" description="Basic residues" evidence="21">
    <location>
        <begin position="20"/>
        <end position="67"/>
    </location>
</feature>
<evidence type="ECO:0000256" key="2">
    <source>
        <dbReference type="ARBA" id="ARBA00004496"/>
    </source>
</evidence>
<reference evidence="24" key="1">
    <citation type="journal article" date="2007" name="Science">
        <title>Evolutionary and biomedical insights from the rhesus macaque genome.</title>
        <authorList>
            <person name="Gibbs R.A."/>
            <person name="Rogers J."/>
            <person name="Katze M.G."/>
            <person name="Bumgarner R."/>
            <person name="Weinstock G.M."/>
            <person name="Mardis E.R."/>
            <person name="Remington K.A."/>
            <person name="Strausberg R.L."/>
            <person name="Venter J.C."/>
            <person name="Wilson R.K."/>
            <person name="Batzer M.A."/>
            <person name="Bustamante C.D."/>
            <person name="Eichler E.E."/>
            <person name="Hahn M.W."/>
            <person name="Hardison R.C."/>
            <person name="Makova K.D."/>
            <person name="Miller W."/>
            <person name="Milosavljevic A."/>
            <person name="Palermo R.E."/>
            <person name="Siepel A."/>
            <person name="Sikela J.M."/>
            <person name="Attaway T."/>
            <person name="Bell S."/>
            <person name="Bernard K.E."/>
            <person name="Buhay C.J."/>
            <person name="Chandrabose M.N."/>
            <person name="Dao M."/>
            <person name="Davis C."/>
            <person name="Delehaunty K.D."/>
            <person name="Ding Y."/>
            <person name="Dinh H.H."/>
            <person name="Dugan-Rocha S."/>
            <person name="Fulton L.A."/>
            <person name="Gabisi R.A."/>
            <person name="Garner T.T."/>
            <person name="Godfrey J."/>
            <person name="Hawes A.C."/>
            <person name="Hernandez J."/>
            <person name="Hines S."/>
            <person name="Holder M."/>
            <person name="Hume J."/>
            <person name="Jhangiani S.N."/>
            <person name="Joshi V."/>
            <person name="Khan Z.M."/>
            <person name="Kirkness E.F."/>
            <person name="Cree A."/>
            <person name="Fowler R.G."/>
            <person name="Lee S."/>
            <person name="Lewis L.R."/>
            <person name="Li Z."/>
            <person name="Liu Y.-S."/>
            <person name="Moore S.M."/>
            <person name="Muzny D."/>
            <person name="Nazareth L.V."/>
            <person name="Ngo D.N."/>
            <person name="Okwuonu G.O."/>
            <person name="Pai G."/>
            <person name="Parker D."/>
            <person name="Paul H.A."/>
            <person name="Pfannkoch C."/>
            <person name="Pohl C.S."/>
            <person name="Rogers Y.-H.C."/>
            <person name="Ruiz S.J."/>
            <person name="Sabo A."/>
            <person name="Santibanez J."/>
            <person name="Schneider B.W."/>
            <person name="Smith S.M."/>
            <person name="Sodergren E."/>
            <person name="Svatek A.F."/>
            <person name="Utterback T.R."/>
            <person name="Vattathil S."/>
            <person name="Warren W."/>
            <person name="White C.S."/>
            <person name="Chinwalla A.T."/>
            <person name="Feng Y."/>
            <person name="Halpern A.L."/>
            <person name="Hillier L.W."/>
            <person name="Huang X."/>
            <person name="Minx P."/>
            <person name="Nelson J.O."/>
            <person name="Pepin K.H."/>
            <person name="Qin X."/>
            <person name="Sutton G.G."/>
            <person name="Venter E."/>
            <person name="Walenz B.P."/>
            <person name="Wallis J.W."/>
            <person name="Worley K.C."/>
            <person name="Yang S.-P."/>
            <person name="Jones S.M."/>
            <person name="Marra M.A."/>
            <person name="Rocchi M."/>
            <person name="Schein J.E."/>
            <person name="Baertsch R."/>
            <person name="Clarke L."/>
            <person name="Csuros M."/>
            <person name="Glasscock J."/>
            <person name="Harris R.A."/>
            <person name="Havlak P."/>
            <person name="Jackson A.R."/>
            <person name="Jiang H."/>
            <person name="Liu Y."/>
            <person name="Messina D.N."/>
            <person name="Shen Y."/>
            <person name="Song H.X.-Z."/>
            <person name="Wylie T."/>
            <person name="Zhang L."/>
            <person name="Birney E."/>
            <person name="Han K."/>
            <person name="Konkel M.K."/>
            <person name="Lee J."/>
            <person name="Smit A.F.A."/>
            <person name="Ullmer B."/>
            <person name="Wang H."/>
            <person name="Xing J."/>
            <person name="Burhans R."/>
            <person name="Cheng Z."/>
            <person name="Karro J.E."/>
            <person name="Ma J."/>
            <person name="Raney B."/>
            <person name="She X."/>
            <person name="Cox M.J."/>
            <person name="Demuth J.P."/>
            <person name="Dumas L.J."/>
            <person name="Han S.-G."/>
            <person name="Hopkins J."/>
            <person name="Karimpour-Fard A."/>
            <person name="Kim Y.H."/>
            <person name="Pollack J.R."/>
            <person name="Vinar T."/>
            <person name="Addo-Quaye C."/>
            <person name="Degenhardt J."/>
            <person name="Denby A."/>
            <person name="Hubisz M.J."/>
            <person name="Indap A."/>
            <person name="Kosiol C."/>
            <person name="Lahn B.T."/>
            <person name="Lawson H.A."/>
            <person name="Marklein A."/>
            <person name="Nielsen R."/>
            <person name="Vallender E.J."/>
            <person name="Clark A.G."/>
            <person name="Ferguson B."/>
            <person name="Hernandez R.D."/>
            <person name="Hirani K."/>
            <person name="Kehrer-Sawatzki H."/>
            <person name="Kolb J."/>
            <person name="Patil S."/>
            <person name="Pu L.-L."/>
            <person name="Ren Y."/>
            <person name="Smith D.G."/>
            <person name="Wheeler D.A."/>
            <person name="Schenck I."/>
            <person name="Ball E.V."/>
            <person name="Chen R."/>
            <person name="Cooper D.N."/>
            <person name="Giardine B."/>
            <person name="Hsu F."/>
            <person name="Kent W.J."/>
            <person name="Lesk A."/>
            <person name="Nelson D.L."/>
            <person name="O'brien W.E."/>
            <person name="Pruefer K."/>
            <person name="Stenson P.D."/>
            <person name="Wallace J.C."/>
            <person name="Ke H."/>
            <person name="Liu X.-M."/>
            <person name="Wang P."/>
            <person name="Xiang A.P."/>
            <person name="Yang F."/>
            <person name="Barber G.P."/>
            <person name="Haussler D."/>
            <person name="Karolchik D."/>
            <person name="Kern A.D."/>
            <person name="Kuhn R.M."/>
            <person name="Smith K.E."/>
            <person name="Zwieg A.S."/>
        </authorList>
    </citation>
    <scope>NUCLEOTIDE SEQUENCE [LARGE SCALE GENOMIC DNA]</scope>
    <source>
        <strain evidence="24">17573</strain>
    </source>
</reference>
<organism evidence="23 24">
    <name type="scientific">Macaca mulatta</name>
    <name type="common">Rhesus macaque</name>
    <dbReference type="NCBI Taxonomy" id="9544"/>
    <lineage>
        <taxon>Eukaryota</taxon>
        <taxon>Metazoa</taxon>
        <taxon>Chordata</taxon>
        <taxon>Craniata</taxon>
        <taxon>Vertebrata</taxon>
        <taxon>Euteleostomi</taxon>
        <taxon>Mammalia</taxon>
        <taxon>Eutheria</taxon>
        <taxon>Euarchontoglires</taxon>
        <taxon>Primates</taxon>
        <taxon>Haplorrhini</taxon>
        <taxon>Catarrhini</taxon>
        <taxon>Cercopithecidae</taxon>
        <taxon>Cercopithecinae</taxon>
        <taxon>Macaca</taxon>
    </lineage>
</organism>
<protein>
    <recommendedName>
        <fullName evidence="16">Large ribosomal subunit protein uL23</fullName>
    </recommendedName>
    <alternativeName>
        <fullName evidence="17 20">60S ribosomal protein L23a</fullName>
    </alternativeName>
</protein>
<evidence type="ECO:0000256" key="16">
    <source>
        <dbReference type="ARBA" id="ARBA00044537"/>
    </source>
</evidence>
<dbReference type="SUPFAM" id="SSF54189">
    <property type="entry name" value="Ribosomal proteins S24e, L23 and L15e"/>
    <property type="match status" value="1"/>
</dbReference>
<keyword evidence="9" id="KW-0832">Ubl conjugation</keyword>
<keyword evidence="10" id="KW-0694">RNA-binding</keyword>
<evidence type="ECO:0000256" key="1">
    <source>
        <dbReference type="ARBA" id="ARBA00004123"/>
    </source>
</evidence>
<evidence type="ECO:0000256" key="21">
    <source>
        <dbReference type="SAM" id="MobiDB-lite"/>
    </source>
</evidence>
<keyword evidence="24" id="KW-1185">Reference proteome</keyword>
<dbReference type="FunFam" id="3.30.70.330:FF:001015">
    <property type="entry name" value="Uncharacterized protein"/>
    <property type="match status" value="1"/>
</dbReference>
<evidence type="ECO:0000256" key="9">
    <source>
        <dbReference type="ARBA" id="ARBA00022843"/>
    </source>
</evidence>
<reference evidence="23" key="2">
    <citation type="submission" date="2019-01" db="EMBL/GenBank/DDBJ databases">
        <authorList>
            <person name="Graves T."/>
            <person name="Eichler E.E."/>
            <person name="Wilson R.K."/>
        </authorList>
    </citation>
    <scope>NUCLEOTIDE SEQUENCE [LARGE SCALE GENOMIC DNA]</scope>
    <source>
        <strain evidence="23">17573</strain>
    </source>
</reference>
<evidence type="ECO:0000256" key="11">
    <source>
        <dbReference type="ARBA" id="ARBA00022934"/>
    </source>
</evidence>
<dbReference type="GeneTree" id="ENSGT00950000182901"/>
<evidence type="ECO:0000256" key="7">
    <source>
        <dbReference type="ARBA" id="ARBA00022553"/>
    </source>
</evidence>
<reference evidence="23" key="4">
    <citation type="submission" date="2025-09" db="UniProtKB">
        <authorList>
            <consortium name="Ensembl"/>
        </authorList>
    </citation>
    <scope>IDENTIFICATION</scope>
    <source>
        <strain evidence="23">17573</strain>
    </source>
</reference>
<dbReference type="Bgee" id="ENSMMUG00000056821">
    <property type="expression patterns" value="Expressed in olfactory segment of nasal mucosa and 18 other cell types or tissues"/>
</dbReference>
<comment type="function">
    <text evidence="18">Component of the large ribosomal subunit. The ribosome is a large ribonucleoprotein complex responsible for the synthesis of proteins in the cell. Binds a specific region on the 26S rRNA. May promote p53/TP53 degradation possibly through the stimulation of MDM2-mediated TP53 polyubiquitination.</text>
</comment>
<evidence type="ECO:0000256" key="4">
    <source>
        <dbReference type="ARBA" id="ARBA00022481"/>
    </source>
</evidence>